<evidence type="ECO:0000256" key="1">
    <source>
        <dbReference type="SAM" id="Phobius"/>
    </source>
</evidence>
<dbReference type="Gramene" id="OMERI02G10260.1">
    <property type="protein sequence ID" value="OMERI02G10260.1"/>
    <property type="gene ID" value="OMERI02G10260"/>
</dbReference>
<evidence type="ECO:0000313" key="2">
    <source>
        <dbReference type="EnsemblPlants" id="OMERI02G10260.1"/>
    </source>
</evidence>
<feature type="transmembrane region" description="Helical" evidence="1">
    <location>
        <begin position="27"/>
        <end position="45"/>
    </location>
</feature>
<keyword evidence="1" id="KW-1133">Transmembrane helix</keyword>
<keyword evidence="1" id="KW-0812">Transmembrane</keyword>
<keyword evidence="3" id="KW-1185">Reference proteome</keyword>
<dbReference type="HOGENOM" id="CLU_2675233_0_0_1"/>
<proteinExistence type="predicted"/>
<dbReference type="Proteomes" id="UP000008021">
    <property type="component" value="Chromosome 2"/>
</dbReference>
<reference evidence="2" key="2">
    <citation type="submission" date="2018-05" db="EMBL/GenBank/DDBJ databases">
        <title>OmerRS3 (Oryza meridionalis Reference Sequence Version 3).</title>
        <authorList>
            <person name="Zhang J."/>
            <person name="Kudrna D."/>
            <person name="Lee S."/>
            <person name="Talag J."/>
            <person name="Welchert J."/>
            <person name="Wing R.A."/>
        </authorList>
    </citation>
    <scope>NUCLEOTIDE SEQUENCE [LARGE SCALE GENOMIC DNA]</scope>
    <source>
        <strain evidence="2">cv. OR44</strain>
    </source>
</reference>
<sequence length="75" mass="8049">MRDRTAQIRLGISVAEAIRLGLFSRALYYYCFSHGVGLGCALWALRRAASSPAAGGDELLQGLLFLDGKLGIAYS</sequence>
<evidence type="ECO:0000313" key="3">
    <source>
        <dbReference type="Proteomes" id="UP000008021"/>
    </source>
</evidence>
<dbReference type="EnsemblPlants" id="OMERI02G10260.1">
    <property type="protein sequence ID" value="OMERI02G10260.1"/>
    <property type="gene ID" value="OMERI02G10260"/>
</dbReference>
<protein>
    <submittedName>
        <fullName evidence="2">Uncharacterized protein</fullName>
    </submittedName>
</protein>
<name>A0A0E0CI20_9ORYZ</name>
<reference evidence="2" key="1">
    <citation type="submission" date="2015-04" db="UniProtKB">
        <authorList>
            <consortium name="EnsemblPlants"/>
        </authorList>
    </citation>
    <scope>IDENTIFICATION</scope>
</reference>
<keyword evidence="1" id="KW-0472">Membrane</keyword>
<accession>A0A0E0CI20</accession>
<dbReference type="AlphaFoldDB" id="A0A0E0CI20"/>
<organism evidence="2">
    <name type="scientific">Oryza meridionalis</name>
    <dbReference type="NCBI Taxonomy" id="40149"/>
    <lineage>
        <taxon>Eukaryota</taxon>
        <taxon>Viridiplantae</taxon>
        <taxon>Streptophyta</taxon>
        <taxon>Embryophyta</taxon>
        <taxon>Tracheophyta</taxon>
        <taxon>Spermatophyta</taxon>
        <taxon>Magnoliopsida</taxon>
        <taxon>Liliopsida</taxon>
        <taxon>Poales</taxon>
        <taxon>Poaceae</taxon>
        <taxon>BOP clade</taxon>
        <taxon>Oryzoideae</taxon>
        <taxon>Oryzeae</taxon>
        <taxon>Oryzinae</taxon>
        <taxon>Oryza</taxon>
    </lineage>
</organism>